<feature type="binding site" evidence="12">
    <location>
        <position position="303"/>
    </location>
    <ligand>
        <name>UDP-N-acetyl-alpha-D-glucosamine</name>
        <dbReference type="ChEBI" id="CHEBI:57705"/>
    </ligand>
</feature>
<evidence type="ECO:0000256" key="12">
    <source>
        <dbReference type="HAMAP-Rule" id="MF_00111"/>
    </source>
</evidence>
<feature type="domain" description="Enolpyruvate transferase" evidence="13">
    <location>
        <begin position="7"/>
        <end position="403"/>
    </location>
</feature>
<evidence type="ECO:0000313" key="15">
    <source>
        <dbReference type="Proteomes" id="UP000671862"/>
    </source>
</evidence>
<evidence type="ECO:0000256" key="8">
    <source>
        <dbReference type="ARBA" id="ARBA00023306"/>
    </source>
</evidence>
<dbReference type="CDD" id="cd01555">
    <property type="entry name" value="UdpNAET"/>
    <property type="match status" value="1"/>
</dbReference>
<name>A0ABX7S499_9BACT</name>
<dbReference type="RefSeq" id="WP_207565981.1">
    <property type="nucleotide sequence ID" value="NZ_CP071446.1"/>
</dbReference>
<keyword evidence="12" id="KW-0670">Pyruvate</keyword>
<dbReference type="Pfam" id="PF00275">
    <property type="entry name" value="EPSP_synthase"/>
    <property type="match status" value="1"/>
</dbReference>
<comment type="similarity">
    <text evidence="10 12">Belongs to the EPSP synthase family. MurA subfamily.</text>
</comment>
<evidence type="ECO:0000256" key="3">
    <source>
        <dbReference type="ARBA" id="ARBA00022490"/>
    </source>
</evidence>
<evidence type="ECO:0000256" key="2">
    <source>
        <dbReference type="ARBA" id="ARBA00004752"/>
    </source>
</evidence>
<evidence type="ECO:0000256" key="10">
    <source>
        <dbReference type="ARBA" id="ARBA00038367"/>
    </source>
</evidence>
<dbReference type="InterPro" id="IPR050068">
    <property type="entry name" value="MurA_subfamily"/>
</dbReference>
<dbReference type="SUPFAM" id="SSF55205">
    <property type="entry name" value="EPT/RTPC-like"/>
    <property type="match status" value="1"/>
</dbReference>
<evidence type="ECO:0000313" key="14">
    <source>
        <dbReference type="EMBL" id="QTA37256.1"/>
    </source>
</evidence>
<feature type="modified residue" description="2-(S-cysteinyl)pyruvic acid O-phosphothioketal" evidence="12">
    <location>
        <position position="114"/>
    </location>
</feature>
<evidence type="ECO:0000256" key="6">
    <source>
        <dbReference type="ARBA" id="ARBA00022960"/>
    </source>
</evidence>
<gene>
    <name evidence="12 14" type="primary">murA</name>
    <name evidence="14" type="ORF">JYK00_05795</name>
</gene>
<keyword evidence="7 12" id="KW-0573">Peptidoglycan synthesis</keyword>
<dbReference type="NCBIfam" id="TIGR01072">
    <property type="entry name" value="murA"/>
    <property type="match status" value="1"/>
</dbReference>
<keyword evidence="9 12" id="KW-0961">Cell wall biogenesis/degradation</keyword>
<dbReference type="Proteomes" id="UP000671862">
    <property type="component" value="Chromosome"/>
</dbReference>
<sequence>MGYFLVKKSTLEGTVKISGAKNSALPILAASLLTDEQVVLKNIPDLADVQTMFCILREAGKKVVFENNTVTISGQVKNGEISYELVRRMRASFNVLGPLASVLGSAKVALPGGCAIGVRPVDFHIKGLERLGFVIEIEHGEICAKFEKKEREVTYFLPFPSVGATEHIMTTAVLLNGITIIENAAMEPEIVDLQDFLNKMGGKVKGAGSNRIEIEGVSSLKGVEYTIIPDRIEAGTYAIALAATGGSGFVENIVPEHLETLWEILKQTGTTVKKFKDKIFIKAPEKKYSAKINVLPYPGFPTDLQPQIMVYLSTASGVSTITENVFKNRFLHVDELRRMGADIYLSDGTAIINGVKSLSGAKVEGTDLRASAALLIAGFMANGYTEIHNDFHILRGYERVVDKFRKLNGIIEHVER</sequence>
<proteinExistence type="inferred from homology"/>
<comment type="caution">
    <text evidence="12">Lacks conserved residue(s) required for the propagation of feature annotation.</text>
</comment>
<organism evidence="14 15">
    <name type="scientific">Thermosipho ferrireducens</name>
    <dbReference type="NCBI Taxonomy" id="2571116"/>
    <lineage>
        <taxon>Bacteria</taxon>
        <taxon>Thermotogati</taxon>
        <taxon>Thermotogota</taxon>
        <taxon>Thermotogae</taxon>
        <taxon>Thermotogales</taxon>
        <taxon>Fervidobacteriaceae</taxon>
        <taxon>Thermosipho</taxon>
    </lineage>
</organism>
<evidence type="ECO:0000256" key="11">
    <source>
        <dbReference type="ARBA" id="ARBA00047527"/>
    </source>
</evidence>
<dbReference type="PANTHER" id="PTHR43783:SF1">
    <property type="entry name" value="UDP-N-ACETYLGLUCOSAMINE 1-CARBOXYVINYLTRANSFERASE"/>
    <property type="match status" value="1"/>
</dbReference>
<evidence type="ECO:0000256" key="9">
    <source>
        <dbReference type="ARBA" id="ARBA00023316"/>
    </source>
</evidence>
<dbReference type="NCBIfam" id="NF006873">
    <property type="entry name" value="PRK09369.1"/>
    <property type="match status" value="1"/>
</dbReference>
<keyword evidence="8 12" id="KW-0131">Cell cycle</keyword>
<keyword evidence="3 12" id="KW-0963">Cytoplasm</keyword>
<dbReference type="HAMAP" id="MF_00111">
    <property type="entry name" value="MurA"/>
    <property type="match status" value="1"/>
</dbReference>
<feature type="binding site" evidence="12">
    <location>
        <begin position="21"/>
        <end position="22"/>
    </location>
    <ligand>
        <name>phosphoenolpyruvate</name>
        <dbReference type="ChEBI" id="CHEBI:58702"/>
    </ligand>
</feature>
<comment type="catalytic activity">
    <reaction evidence="11 12">
        <text>phosphoenolpyruvate + UDP-N-acetyl-alpha-D-glucosamine = UDP-N-acetyl-3-O-(1-carboxyvinyl)-alpha-D-glucosamine + phosphate</text>
        <dbReference type="Rhea" id="RHEA:18681"/>
        <dbReference type="ChEBI" id="CHEBI:43474"/>
        <dbReference type="ChEBI" id="CHEBI:57705"/>
        <dbReference type="ChEBI" id="CHEBI:58702"/>
        <dbReference type="ChEBI" id="CHEBI:68483"/>
        <dbReference type="EC" id="2.5.1.7"/>
    </reaction>
</comment>
<evidence type="ECO:0000256" key="5">
    <source>
        <dbReference type="ARBA" id="ARBA00022679"/>
    </source>
</evidence>
<comment type="pathway">
    <text evidence="2 12">Cell wall biogenesis; peptidoglycan biosynthesis.</text>
</comment>
<feature type="binding site" evidence="12">
    <location>
        <position position="90"/>
    </location>
    <ligand>
        <name>UDP-N-acetyl-alpha-D-glucosamine</name>
        <dbReference type="ChEBI" id="CHEBI:57705"/>
    </ligand>
</feature>
<comment type="subcellular location">
    <subcellularLocation>
        <location evidence="1 12">Cytoplasm</location>
    </subcellularLocation>
</comment>
<feature type="binding site" evidence="12">
    <location>
        <position position="325"/>
    </location>
    <ligand>
        <name>UDP-N-acetyl-alpha-D-glucosamine</name>
        <dbReference type="ChEBI" id="CHEBI:57705"/>
    </ligand>
</feature>
<reference evidence="14 15" key="1">
    <citation type="submission" date="2021-03" db="EMBL/GenBank/DDBJ databases">
        <title>Thermosipho ferrireducens sp.nov., an anaerobic thermophilic iron-reducing bacterium isolated from a deep-sea hydrothermal sulfide deposits.</title>
        <authorList>
            <person name="Zeng X."/>
            <person name="Chen Y."/>
            <person name="Shao Z."/>
        </authorList>
    </citation>
    <scope>NUCLEOTIDE SEQUENCE [LARGE SCALE GENOMIC DNA]</scope>
    <source>
        <strain evidence="14 15">JL129W03</strain>
    </source>
</reference>
<accession>A0ABX7S499</accession>
<dbReference type="InterPro" id="IPR001986">
    <property type="entry name" value="Enolpyruvate_Tfrase_dom"/>
</dbReference>
<dbReference type="Gene3D" id="3.65.10.10">
    <property type="entry name" value="Enolpyruvate transferase domain"/>
    <property type="match status" value="2"/>
</dbReference>
<keyword evidence="15" id="KW-1185">Reference proteome</keyword>
<evidence type="ECO:0000256" key="1">
    <source>
        <dbReference type="ARBA" id="ARBA00004496"/>
    </source>
</evidence>
<evidence type="ECO:0000256" key="4">
    <source>
        <dbReference type="ARBA" id="ARBA00022618"/>
    </source>
</evidence>
<dbReference type="InterPro" id="IPR005750">
    <property type="entry name" value="UDP_GlcNAc_COvinyl_MurA"/>
</dbReference>
<protein>
    <recommendedName>
        <fullName evidence="12">UDP-N-acetylglucosamine 1-carboxyvinyltransferase</fullName>
        <ecNumber evidence="12">2.5.1.7</ecNumber>
    </recommendedName>
    <alternativeName>
        <fullName evidence="12">Enoylpyruvate transferase</fullName>
    </alternativeName>
    <alternativeName>
        <fullName evidence="12">UDP-N-acetylglucosamine enolpyruvyl transferase</fullName>
        <shortName evidence="12">EPT</shortName>
    </alternativeName>
</protein>
<dbReference type="EC" id="2.5.1.7" evidence="12"/>
<dbReference type="GO" id="GO:0008760">
    <property type="term" value="F:UDP-N-acetylglucosamine 1-carboxyvinyltransferase activity"/>
    <property type="evidence" value="ECO:0007669"/>
    <property type="project" value="UniProtKB-EC"/>
</dbReference>
<dbReference type="InterPro" id="IPR036968">
    <property type="entry name" value="Enolpyruvate_Tfrase_sf"/>
</dbReference>
<keyword evidence="6 12" id="KW-0133">Cell shape</keyword>
<dbReference type="EMBL" id="CP071446">
    <property type="protein sequence ID" value="QTA37256.1"/>
    <property type="molecule type" value="Genomic_DNA"/>
</dbReference>
<evidence type="ECO:0000259" key="13">
    <source>
        <dbReference type="Pfam" id="PF00275"/>
    </source>
</evidence>
<feature type="active site" description="Proton donor" evidence="12">
    <location>
        <position position="114"/>
    </location>
</feature>
<evidence type="ECO:0000256" key="7">
    <source>
        <dbReference type="ARBA" id="ARBA00022984"/>
    </source>
</evidence>
<keyword evidence="5 12" id="KW-0808">Transferase</keyword>
<keyword evidence="4 12" id="KW-0132">Cell division</keyword>
<comment type="function">
    <text evidence="12">Cell wall formation. Adds enolpyruvyl to UDP-N-acetylglucosamine.</text>
</comment>
<dbReference type="PANTHER" id="PTHR43783">
    <property type="entry name" value="UDP-N-ACETYLGLUCOSAMINE 1-CARBOXYVINYLTRANSFERASE"/>
    <property type="match status" value="1"/>
</dbReference>
<dbReference type="InterPro" id="IPR013792">
    <property type="entry name" value="RNA3'P_cycl/enolpyr_Trfase_a/b"/>
</dbReference>